<dbReference type="Proteomes" id="UP000244060">
    <property type="component" value="Unassembled WGS sequence"/>
</dbReference>
<evidence type="ECO:0000313" key="3">
    <source>
        <dbReference type="EMBL" id="PTR14954.1"/>
    </source>
</evidence>
<dbReference type="CDD" id="cd14727">
    <property type="entry name" value="ChanN-like"/>
    <property type="match status" value="1"/>
</dbReference>
<dbReference type="OrthoDB" id="9795827at2"/>
<dbReference type="InterPro" id="IPR007314">
    <property type="entry name" value="Cofac_haem-bd_dom"/>
</dbReference>
<reference evidence="3 4" key="1">
    <citation type="submission" date="2018-04" db="EMBL/GenBank/DDBJ databases">
        <title>Genomic Encyclopedia of Type Strains, Phase III (KMG-III): the genomes of soil and plant-associated and newly described type strains.</title>
        <authorList>
            <person name="Whitman W."/>
        </authorList>
    </citation>
    <scope>NUCLEOTIDE SEQUENCE [LARGE SCALE GENOMIC DNA]</scope>
    <source>
        <strain evidence="3 4">KA25</strain>
    </source>
</reference>
<name>A0A2T5JXR1_9RHOB</name>
<keyword evidence="1" id="KW-0732">Signal</keyword>
<dbReference type="AlphaFoldDB" id="A0A2T5JXR1"/>
<gene>
    <name evidence="3" type="ORF">C8J28_11598</name>
</gene>
<dbReference type="Pfam" id="PF04187">
    <property type="entry name" value="Cofac_haem_bdg"/>
    <property type="match status" value="1"/>
</dbReference>
<evidence type="ECO:0000313" key="4">
    <source>
        <dbReference type="Proteomes" id="UP000244060"/>
    </source>
</evidence>
<proteinExistence type="predicted"/>
<dbReference type="Gene3D" id="3.40.50.11550">
    <property type="match status" value="2"/>
</dbReference>
<accession>A0A2T5JXR1</accession>
<keyword evidence="4" id="KW-1185">Reference proteome</keyword>
<sequence>MKRCLLLAAGLAVVARPGLADRIEPAQLARLPLADVVLLGEVHDNPRHHENQAVAVAGLRPAALVFEMLTAEQAALVTPDLRQNERKLALRLDWDRSGWPDFGMYHPIFLAAPDALVFGAEMPREDVRRAVADGAAATFGAEASRFGLDRPLDPEELARRTEEQRVAHCDALPADLLPGMVEAQRLRDASLALAVLEAMEATGGPVAVITGTGHARRDVGVPSLLAEAAPHLRVLSVGQFEQVPEGEVPFDMWVVTAPVARDDPCAGLREGGMTP</sequence>
<protein>
    <submittedName>
        <fullName evidence="3">Putative iron-regulated protein</fullName>
    </submittedName>
</protein>
<feature type="domain" description="Haem-binding uptake Tiki superfamily ChaN" evidence="2">
    <location>
        <begin position="29"/>
        <end position="224"/>
    </location>
</feature>
<feature type="signal peptide" evidence="1">
    <location>
        <begin position="1"/>
        <end position="20"/>
    </location>
</feature>
<evidence type="ECO:0000256" key="1">
    <source>
        <dbReference type="SAM" id="SignalP"/>
    </source>
</evidence>
<feature type="chain" id="PRO_5015475101" evidence="1">
    <location>
        <begin position="21"/>
        <end position="275"/>
    </location>
</feature>
<dbReference type="SUPFAM" id="SSF159501">
    <property type="entry name" value="EreA/ChaN-like"/>
    <property type="match status" value="1"/>
</dbReference>
<evidence type="ECO:0000259" key="2">
    <source>
        <dbReference type="Pfam" id="PF04187"/>
    </source>
</evidence>
<dbReference type="RefSeq" id="WP_108221610.1">
    <property type="nucleotide sequence ID" value="NZ_CP090021.1"/>
</dbReference>
<comment type="caution">
    <text evidence="3">The sequence shown here is derived from an EMBL/GenBank/DDBJ whole genome shotgun (WGS) entry which is preliminary data.</text>
</comment>
<dbReference type="EMBL" id="QAOT01000015">
    <property type="protein sequence ID" value="PTR14954.1"/>
    <property type="molecule type" value="Genomic_DNA"/>
</dbReference>
<organism evidence="3 4">
    <name type="scientific">Cereibacter azotoformans</name>
    <dbReference type="NCBI Taxonomy" id="43057"/>
    <lineage>
        <taxon>Bacteria</taxon>
        <taxon>Pseudomonadati</taxon>
        <taxon>Pseudomonadota</taxon>
        <taxon>Alphaproteobacteria</taxon>
        <taxon>Rhodobacterales</taxon>
        <taxon>Paracoccaceae</taxon>
        <taxon>Cereibacter</taxon>
    </lineage>
</organism>